<dbReference type="KEGG" id="gps:C427_3849"/>
<proteinExistence type="predicted"/>
<dbReference type="STRING" id="1129794.C427_3849"/>
<dbReference type="EMBL" id="CP003837">
    <property type="protein sequence ID" value="AGH45954.1"/>
    <property type="molecule type" value="Genomic_DNA"/>
</dbReference>
<evidence type="ECO:0000313" key="1">
    <source>
        <dbReference type="EMBL" id="AGH45954.1"/>
    </source>
</evidence>
<evidence type="ECO:0000313" key="2">
    <source>
        <dbReference type="Proteomes" id="UP000011864"/>
    </source>
</evidence>
<reference evidence="1 2" key="1">
    <citation type="journal article" date="2013" name="Genome Announc.">
        <title>Complete Genome Sequence of Glaciecola psychrophila Strain 170T.</title>
        <authorList>
            <person name="Yin J."/>
            <person name="Chen J."/>
            <person name="Liu G."/>
            <person name="Yu Y."/>
            <person name="Song L."/>
            <person name="Wang X."/>
            <person name="Qu X."/>
        </authorList>
    </citation>
    <scope>NUCLEOTIDE SEQUENCE [LARGE SCALE GENOMIC DNA]</scope>
    <source>
        <strain evidence="1 2">170</strain>
    </source>
</reference>
<dbReference type="Pfam" id="PF12915">
    <property type="entry name" value="DUF3833"/>
    <property type="match status" value="1"/>
</dbReference>
<sequence length="183" mass="21029">MNLHKYLLLAFITPFVLSCSSSIDEYENTKPEFNLPTYFDGEVTAWGIVQDYSNKLTRRFCVDIIGTWQDNRGQLHETFYYNDGEQQIRIWDLQIADDGGVTGGAADVIGKASGGSQGTAFNWQYTLRVPIDDTEYDLFVDDWMYMMDNNRVMNRSYMKKFGVTVAEISIFFDKTKPVRKCGV</sequence>
<dbReference type="PROSITE" id="PS51257">
    <property type="entry name" value="PROKAR_LIPOPROTEIN"/>
    <property type="match status" value="1"/>
</dbReference>
<keyword evidence="2" id="KW-1185">Reference proteome</keyword>
<dbReference type="OrthoDB" id="5296954at2"/>
<dbReference type="AlphaFoldDB" id="K7AGT9"/>
<dbReference type="HOGENOM" id="CLU_113723_0_0_6"/>
<protein>
    <submittedName>
        <fullName evidence="1">Lipoprotein</fullName>
    </submittedName>
</protein>
<dbReference type="InterPro" id="IPR024409">
    <property type="entry name" value="DUF3833"/>
</dbReference>
<dbReference type="eggNOG" id="ENOG5031DNS">
    <property type="taxonomic scope" value="Bacteria"/>
</dbReference>
<dbReference type="RefSeq" id="WP_007642294.1">
    <property type="nucleotide sequence ID" value="NC_020514.1"/>
</dbReference>
<keyword evidence="1" id="KW-0449">Lipoprotein</keyword>
<organism evidence="1 2">
    <name type="scientific">Paraglaciecola psychrophila 170</name>
    <dbReference type="NCBI Taxonomy" id="1129794"/>
    <lineage>
        <taxon>Bacteria</taxon>
        <taxon>Pseudomonadati</taxon>
        <taxon>Pseudomonadota</taxon>
        <taxon>Gammaproteobacteria</taxon>
        <taxon>Alteromonadales</taxon>
        <taxon>Alteromonadaceae</taxon>
        <taxon>Paraglaciecola</taxon>
    </lineage>
</organism>
<gene>
    <name evidence="1" type="ORF">C427_3849</name>
</gene>
<name>K7AGT9_9ALTE</name>
<dbReference type="PATRIC" id="fig|1129794.4.peg.3834"/>
<accession>K7AGT9</accession>
<dbReference type="Proteomes" id="UP000011864">
    <property type="component" value="Chromosome"/>
</dbReference>